<dbReference type="InterPro" id="IPR029069">
    <property type="entry name" value="HotDog_dom_sf"/>
</dbReference>
<dbReference type="STRING" id="1475481.GCA_000953855_00161"/>
<proteinExistence type="predicted"/>
<name>A0A0K8QJ51_9GAMM</name>
<dbReference type="HOGENOM" id="CLU_078912_5_2_6"/>
<feature type="domain" description="ApeI dehydratase-like" evidence="1">
    <location>
        <begin position="8"/>
        <end position="84"/>
    </location>
</feature>
<dbReference type="OrthoDB" id="9812842at2"/>
<dbReference type="InterPro" id="IPR054545">
    <property type="entry name" value="ApeI-like"/>
</dbReference>
<dbReference type="SUPFAM" id="SSF54637">
    <property type="entry name" value="Thioesterase/thiol ester dehydrase-isomerase"/>
    <property type="match status" value="1"/>
</dbReference>
<dbReference type="Gene3D" id="3.10.129.10">
    <property type="entry name" value="Hotdog Thioesterase"/>
    <property type="match status" value="1"/>
</dbReference>
<evidence type="ECO:0000313" key="3">
    <source>
        <dbReference type="EMBL" id="GAP64878.1"/>
    </source>
</evidence>
<reference evidence="3" key="2">
    <citation type="submission" date="2015-08" db="EMBL/GenBank/DDBJ databases">
        <title>Complete DNA Sequence of Pseudomonas syringae pv. actinidiae, the Causal Agent of Kiwifruit Canker Disease.</title>
        <authorList>
            <person name="Rikkerink E.H.A."/>
            <person name="Fineran P.C."/>
        </authorList>
    </citation>
    <scope>NUCLEOTIDE SEQUENCE</scope>
    <source>
        <strain evidence="3">SkMP5</strain>
    </source>
</reference>
<reference evidence="2" key="1">
    <citation type="submission" date="2015-03" db="EMBL/GenBank/DDBJ databases">
        <title>Draft genome sequence of Mizugakiibacter sediminis skMP5.</title>
        <authorList>
            <person name="Watanabe T."/>
            <person name="Kojima H."/>
            <person name="Fukui M."/>
        </authorList>
    </citation>
    <scope>NUCLEOTIDE SEQUENCE</scope>
    <source>
        <strain evidence="2">SkMP5</strain>
    </source>
</reference>
<dbReference type="Pfam" id="PF22818">
    <property type="entry name" value="ApeI-like"/>
    <property type="match status" value="1"/>
</dbReference>
<dbReference type="RefSeq" id="WP_062534141.1">
    <property type="nucleotide sequence ID" value="NZ_DF970134.1"/>
</dbReference>
<protein>
    <submittedName>
        <fullName evidence="3">3-hydroxymyristoyl/3-hydroxydecanoyl-(Acylcarrier protein) dehydratase</fullName>
    </submittedName>
    <submittedName>
        <fullName evidence="2">Hydroxymyristoyl-ACP dehydratase</fullName>
    </submittedName>
</protein>
<dbReference type="EMBL" id="DF952457">
    <property type="protein sequence ID" value="GAN45973.1"/>
    <property type="molecule type" value="Genomic_DNA"/>
</dbReference>
<dbReference type="Proteomes" id="UP000253740">
    <property type="component" value="Unassembled WGS sequence"/>
</dbReference>
<accession>A0A0K8QJ51</accession>
<organism evidence="3">
    <name type="scientific">Mizugakiibacter sediminis</name>
    <dbReference type="NCBI Taxonomy" id="1475481"/>
    <lineage>
        <taxon>Bacteria</taxon>
        <taxon>Pseudomonadati</taxon>
        <taxon>Pseudomonadota</taxon>
        <taxon>Gammaproteobacteria</taxon>
        <taxon>Lysobacterales</taxon>
        <taxon>Rhodanobacteraceae</taxon>
        <taxon>Mizugakiibacter</taxon>
    </lineage>
</organism>
<evidence type="ECO:0000259" key="1">
    <source>
        <dbReference type="Pfam" id="PF22818"/>
    </source>
</evidence>
<dbReference type="AlphaFoldDB" id="A0A0K8QJ51"/>
<sequence length="98" mass="10621">MSTAYRESFCIDADHPALPGHFPGRPLVPGVLLLEQVALALARWRGQRLARLVEAKFAAPLRPGEEATVELHEAGARVRFAVLRGGTLLARGQIEGAR</sequence>
<keyword evidence="4" id="KW-1185">Reference proteome</keyword>
<gene>
    <name evidence="2" type="ORF">MBSD_2576</name>
    <name evidence="3" type="ORF">MBSD_n0160</name>
</gene>
<evidence type="ECO:0000313" key="4">
    <source>
        <dbReference type="Proteomes" id="UP000253740"/>
    </source>
</evidence>
<evidence type="ECO:0000313" key="2">
    <source>
        <dbReference type="EMBL" id="GAN45973.1"/>
    </source>
</evidence>
<dbReference type="GO" id="GO:0016829">
    <property type="term" value="F:lyase activity"/>
    <property type="evidence" value="ECO:0007669"/>
    <property type="project" value="UniProtKB-KW"/>
</dbReference>
<dbReference type="EMBL" id="DF970134">
    <property type="protein sequence ID" value="GAP64878.1"/>
    <property type="molecule type" value="Genomic_DNA"/>
</dbReference>